<evidence type="ECO:0000256" key="1">
    <source>
        <dbReference type="SAM" id="MobiDB-lite"/>
    </source>
</evidence>
<dbReference type="EMBL" id="JNAD02000003">
    <property type="protein sequence ID" value="RKM97283.1"/>
    <property type="molecule type" value="Genomic_DNA"/>
</dbReference>
<name>A0A3S5ILD6_9ACTN</name>
<sequence length="109" mass="12269">MALRRKGSRRVVVDGTGYRWRLRGRPTYHQGMCWSPCTYAVEHADRPGTVLVVTTSQPHPSNWVGMPADPILPGDVERAILTALARGWTPEHSGSPFQLDQSDGFVRWR</sequence>
<dbReference type="OrthoDB" id="196248at2"/>
<proteinExistence type="predicted"/>
<accession>A0A3S5ILD6</accession>
<gene>
    <name evidence="2" type="ORF">SFRA_008620</name>
</gene>
<evidence type="ECO:0000313" key="3">
    <source>
        <dbReference type="Proteomes" id="UP000028058"/>
    </source>
</evidence>
<keyword evidence="3" id="KW-1185">Reference proteome</keyword>
<organism evidence="2 3">
    <name type="scientific">Streptomyces xinghaiensis</name>
    <dbReference type="NCBI Taxonomy" id="1038928"/>
    <lineage>
        <taxon>Bacteria</taxon>
        <taxon>Bacillati</taxon>
        <taxon>Actinomycetota</taxon>
        <taxon>Actinomycetes</taxon>
        <taxon>Kitasatosporales</taxon>
        <taxon>Streptomycetaceae</taxon>
        <taxon>Streptomyces</taxon>
    </lineage>
</organism>
<dbReference type="Proteomes" id="UP000028058">
    <property type="component" value="Unassembled WGS sequence"/>
</dbReference>
<comment type="caution">
    <text evidence="2">The sequence shown here is derived from an EMBL/GenBank/DDBJ whole genome shotgun (WGS) entry which is preliminary data.</text>
</comment>
<dbReference type="AlphaFoldDB" id="A0A3S5ILD6"/>
<evidence type="ECO:0000313" key="2">
    <source>
        <dbReference type="EMBL" id="RKM97283.1"/>
    </source>
</evidence>
<feature type="region of interest" description="Disordered" evidence="1">
    <location>
        <begin position="89"/>
        <end position="109"/>
    </location>
</feature>
<protein>
    <submittedName>
        <fullName evidence="2">Uncharacterized protein</fullName>
    </submittedName>
</protein>
<dbReference type="RefSeq" id="WP_043459607.1">
    <property type="nucleotide sequence ID" value="NZ_CP134822.1"/>
</dbReference>
<reference evidence="2 3" key="1">
    <citation type="journal article" date="2014" name="Genome Announc.">
        <title>Draft Genome Sequence of Streptomyces fradiae ATCC 19609, a Strain Highly Sensitive to Antibiotics.</title>
        <authorList>
            <person name="Bekker O.B."/>
            <person name="Klimina K.M."/>
            <person name="Vatlin A.A."/>
            <person name="Zakharevich N.V."/>
            <person name="Kasianov A.S."/>
            <person name="Danilenko V.N."/>
        </authorList>
    </citation>
    <scope>NUCLEOTIDE SEQUENCE [LARGE SCALE GENOMIC DNA]</scope>
    <source>
        <strain evidence="2 3">ATCC 19609</strain>
    </source>
</reference>